<dbReference type="Proteomes" id="UP000469385">
    <property type="component" value="Unassembled WGS sequence"/>
</dbReference>
<protein>
    <submittedName>
        <fullName evidence="3">NTP transferase domain-containing protein</fullName>
    </submittedName>
</protein>
<dbReference type="EMBL" id="WSEL01000003">
    <property type="protein sequence ID" value="MVQ29451.1"/>
    <property type="molecule type" value="Genomic_DNA"/>
</dbReference>
<name>A0A6N8IRD1_9BURK</name>
<evidence type="ECO:0000313" key="4">
    <source>
        <dbReference type="Proteomes" id="UP000469385"/>
    </source>
</evidence>
<dbReference type="InterPro" id="IPR025877">
    <property type="entry name" value="MobA-like_NTP_Trfase"/>
</dbReference>
<gene>
    <name evidence="3" type="ORF">GON04_08330</name>
</gene>
<dbReference type="Gene3D" id="3.90.550.10">
    <property type="entry name" value="Spore Coat Polysaccharide Biosynthesis Protein SpsA, Chain A"/>
    <property type="match status" value="2"/>
</dbReference>
<organism evidence="3 4">
    <name type="scientific">Ramlibacter pinisoli</name>
    <dbReference type="NCBI Taxonomy" id="2682844"/>
    <lineage>
        <taxon>Bacteria</taxon>
        <taxon>Pseudomonadati</taxon>
        <taxon>Pseudomonadota</taxon>
        <taxon>Betaproteobacteria</taxon>
        <taxon>Burkholderiales</taxon>
        <taxon>Comamonadaceae</taxon>
        <taxon>Ramlibacter</taxon>
    </lineage>
</organism>
<dbReference type="RefSeq" id="WP_157397453.1">
    <property type="nucleotide sequence ID" value="NZ_WSEL01000003.1"/>
</dbReference>
<dbReference type="SUPFAM" id="SSF53448">
    <property type="entry name" value="Nucleotide-diphospho-sugar transferases"/>
    <property type="match status" value="1"/>
</dbReference>
<reference evidence="3 4" key="1">
    <citation type="submission" date="2019-12" db="EMBL/GenBank/DDBJ databases">
        <authorList>
            <person name="Huq M.A."/>
        </authorList>
    </citation>
    <scope>NUCLEOTIDE SEQUENCE [LARGE SCALE GENOMIC DNA]</scope>
    <source>
        <strain evidence="3 4">MAH-25</strain>
    </source>
</reference>
<evidence type="ECO:0000313" key="3">
    <source>
        <dbReference type="EMBL" id="MVQ29451.1"/>
    </source>
</evidence>
<proteinExistence type="predicted"/>
<evidence type="ECO:0000256" key="1">
    <source>
        <dbReference type="ARBA" id="ARBA00022842"/>
    </source>
</evidence>
<comment type="caution">
    <text evidence="3">The sequence shown here is derived from an EMBL/GenBank/DDBJ whole genome shotgun (WGS) entry which is preliminary data.</text>
</comment>
<dbReference type="PANTHER" id="PTHR43777:SF1">
    <property type="entry name" value="MOLYBDENUM COFACTOR CYTIDYLYLTRANSFERASE"/>
    <property type="match status" value="1"/>
</dbReference>
<keyword evidence="4" id="KW-1185">Reference proteome</keyword>
<keyword evidence="1" id="KW-0460">Magnesium</keyword>
<accession>A0A6N8IRD1</accession>
<sequence>MATLNVNGEDRPAPAGPVVLVLASGRGERFLASGGQGPKLQALLAGKPVLDHTLDAVRASGLQFHVEDAGHPGMGDSIAAAVRATRDAVGWLVLPGDLPLVRVGTLLRVAQALADGAEVVVPVYQGQQGHPVAFAAACGDALAALAGAQGAAPVVQAHAVRRLEVDDQGTVIDIDTVDALAQAEQLLQARRAPG</sequence>
<dbReference type="AlphaFoldDB" id="A0A6N8IRD1"/>
<dbReference type="InterPro" id="IPR029044">
    <property type="entry name" value="Nucleotide-diphossugar_trans"/>
</dbReference>
<dbReference type="Pfam" id="PF12804">
    <property type="entry name" value="NTP_transf_3"/>
    <property type="match status" value="1"/>
</dbReference>
<feature type="domain" description="MobA-like NTP transferase" evidence="2">
    <location>
        <begin position="19"/>
        <end position="158"/>
    </location>
</feature>
<dbReference type="PANTHER" id="PTHR43777">
    <property type="entry name" value="MOLYBDENUM COFACTOR CYTIDYLYLTRANSFERASE"/>
    <property type="match status" value="1"/>
</dbReference>
<dbReference type="GO" id="GO:0016779">
    <property type="term" value="F:nucleotidyltransferase activity"/>
    <property type="evidence" value="ECO:0007669"/>
    <property type="project" value="UniProtKB-ARBA"/>
</dbReference>
<keyword evidence="3" id="KW-0808">Transferase</keyword>
<evidence type="ECO:0000259" key="2">
    <source>
        <dbReference type="Pfam" id="PF12804"/>
    </source>
</evidence>